<dbReference type="InterPro" id="IPR039421">
    <property type="entry name" value="Type_1_exporter"/>
</dbReference>
<keyword evidence="3" id="KW-0378">Hydrolase</keyword>
<dbReference type="PROSITE" id="PS50929">
    <property type="entry name" value="ABC_TM1F"/>
    <property type="match status" value="1"/>
</dbReference>
<evidence type="ECO:0000256" key="2">
    <source>
        <dbReference type="ARBA" id="ARBA00022692"/>
    </source>
</evidence>
<dbReference type="Pfam" id="PF03412">
    <property type="entry name" value="Peptidase_C39"/>
    <property type="match status" value="1"/>
</dbReference>
<proteinExistence type="predicted"/>
<reference evidence="10 11" key="1">
    <citation type="submission" date="2021-01" db="EMBL/GenBank/DDBJ databases">
        <title>Roseomonas sp. nov, a bacterium isolated from an oil production mixture in Yumen Oilfield.</title>
        <authorList>
            <person name="Wu D."/>
        </authorList>
    </citation>
    <scope>NUCLEOTIDE SEQUENCE [LARGE SCALE GENOMIC DNA]</scope>
    <source>
        <strain evidence="10 11">ROY-5-3</strain>
    </source>
</reference>
<dbReference type="NCBIfam" id="TIGR03796">
    <property type="entry name" value="NHLM_micro_ABC1"/>
    <property type="match status" value="1"/>
</dbReference>
<dbReference type="InterPro" id="IPR005074">
    <property type="entry name" value="Peptidase_C39"/>
</dbReference>
<evidence type="ECO:0000259" key="8">
    <source>
        <dbReference type="PROSITE" id="PS50929"/>
    </source>
</evidence>
<evidence type="ECO:0000256" key="5">
    <source>
        <dbReference type="ARBA" id="ARBA00023136"/>
    </source>
</evidence>
<protein>
    <submittedName>
        <fullName evidence="10">NHLP family bacteriocin export ABC transporter peptidase/permease/ATPase subunit</fullName>
    </submittedName>
</protein>
<evidence type="ECO:0000313" key="10">
    <source>
        <dbReference type="EMBL" id="MBU8545307.1"/>
    </source>
</evidence>
<feature type="domain" description="ABC transporter" evidence="7">
    <location>
        <begin position="491"/>
        <end position="724"/>
    </location>
</feature>
<feature type="transmembrane region" description="Helical" evidence="6">
    <location>
        <begin position="314"/>
        <end position="331"/>
    </location>
</feature>
<dbReference type="EMBL" id="JAERQM010000004">
    <property type="protein sequence ID" value="MBU8545307.1"/>
    <property type="molecule type" value="Genomic_DNA"/>
</dbReference>
<keyword evidence="2 6" id="KW-0812">Transmembrane</keyword>
<sequence length="725" mass="78018">MNAGAAAPMAARSGRRVRTPTILQMEAVECGAAALAIILGHYGRWVPLEELRVACGVSRDGSRASHVAAAGRQYGMQVQAFRMEPSHLPGMRLPLIAHWGMNHFVVIEGIGPRHAFINDPASGPRRIPIAELDRNFTGVALVLEPGPEFRKGGEKPRALGGILRRLRGNEASFGFLFGVSLLLMVPALLVPAFAQVFVDDVLVGRFDSWLQPLLWGMAGVAAAMAVITWLQLDLLLRLETRLSVAGSAQFLERLTQLPVAFFAQRHPGDVAGRVILNDRIARLVSGDVGRGLLGLITAFAYAAVMVLYDPLLTGVVVLAALINLAALAWLGRSLSDDNQRLLSRTMRSDGLARQGLQMMETYRASGSESLLLAQLAGTRAGVANITQRLALRRGMLEGLPAFIAILAASAVLVLGGGRIMEGAMTVGQLVAFQALAMGFMGPVAQLVGVATQMQDAKANLTLLEDTMHHPLAPEFAAAPARSAAARFAGHVELRDVVFGHSRLEPPLLDGISLTLEPGRRLGIVGGSGSGKSTLALLVAGLYRPWSGEILIDGRRLESIPRAELRREVAVVDQQGYLFDGTIRDNIAMWDPTLADERLVECAQDAAIHDEVLARRGGYAGVVAEEGRNWSGGQRARLELARAIATDPAILMLDEATAALDNRSEATLMRNLRRRGCTMIIIAHRLALVRDCDEVIVMERGRIIQRGHPDDLARDEGPFRTMLASG</sequence>
<dbReference type="RefSeq" id="WP_216877205.1">
    <property type="nucleotide sequence ID" value="NZ_JAERQM010000004.1"/>
</dbReference>
<dbReference type="Proteomes" id="UP000689967">
    <property type="component" value="Unassembled WGS sequence"/>
</dbReference>
<dbReference type="PANTHER" id="PTHR43394:SF1">
    <property type="entry name" value="ATP-BINDING CASSETTE SUB-FAMILY B MEMBER 10, MITOCHONDRIAL"/>
    <property type="match status" value="1"/>
</dbReference>
<dbReference type="InterPro" id="IPR011527">
    <property type="entry name" value="ABC1_TM_dom"/>
</dbReference>
<dbReference type="InterPro" id="IPR003439">
    <property type="entry name" value="ABC_transporter-like_ATP-bd"/>
</dbReference>
<dbReference type="CDD" id="cd03228">
    <property type="entry name" value="ABCC_MRP_Like"/>
    <property type="match status" value="1"/>
</dbReference>
<dbReference type="InterPro" id="IPR003593">
    <property type="entry name" value="AAA+_ATPase"/>
</dbReference>
<evidence type="ECO:0000256" key="3">
    <source>
        <dbReference type="ARBA" id="ARBA00022801"/>
    </source>
</evidence>
<accession>A0ABS6HBW2</accession>
<dbReference type="SMART" id="SM00382">
    <property type="entry name" value="AAA"/>
    <property type="match status" value="1"/>
</dbReference>
<feature type="transmembrane region" description="Helical" evidence="6">
    <location>
        <begin position="213"/>
        <end position="232"/>
    </location>
</feature>
<dbReference type="Pfam" id="PF00005">
    <property type="entry name" value="ABC_tran"/>
    <property type="match status" value="1"/>
</dbReference>
<evidence type="ECO:0000259" key="9">
    <source>
        <dbReference type="PROSITE" id="PS50990"/>
    </source>
</evidence>
<feature type="domain" description="ABC transmembrane type-1" evidence="8">
    <location>
        <begin position="175"/>
        <end position="455"/>
    </location>
</feature>
<feature type="transmembrane region" description="Helical" evidence="6">
    <location>
        <begin position="288"/>
        <end position="308"/>
    </location>
</feature>
<gene>
    <name evidence="10" type="ORF">JJQ90_16410</name>
</gene>
<dbReference type="Pfam" id="PF00664">
    <property type="entry name" value="ABC_membrane"/>
    <property type="match status" value="1"/>
</dbReference>
<feature type="transmembrane region" description="Helical" evidence="6">
    <location>
        <begin position="173"/>
        <end position="193"/>
    </location>
</feature>
<keyword evidence="4 6" id="KW-1133">Transmembrane helix</keyword>
<name>A0ABS6HBW2_9PROT</name>
<feature type="transmembrane region" description="Helical" evidence="6">
    <location>
        <begin position="398"/>
        <end position="417"/>
    </location>
</feature>
<comment type="subcellular location">
    <subcellularLocation>
        <location evidence="1">Membrane</location>
        <topology evidence="1">Multi-pass membrane protein</topology>
    </subcellularLocation>
</comment>
<evidence type="ECO:0000256" key="6">
    <source>
        <dbReference type="SAM" id="Phobius"/>
    </source>
</evidence>
<evidence type="ECO:0000256" key="4">
    <source>
        <dbReference type="ARBA" id="ARBA00022989"/>
    </source>
</evidence>
<feature type="transmembrane region" description="Helical" evidence="6">
    <location>
        <begin position="429"/>
        <end position="450"/>
    </location>
</feature>
<dbReference type="PROSITE" id="PS50893">
    <property type="entry name" value="ABC_TRANSPORTER_2"/>
    <property type="match status" value="1"/>
</dbReference>
<dbReference type="PROSITE" id="PS50990">
    <property type="entry name" value="PEPTIDASE_C39"/>
    <property type="match status" value="1"/>
</dbReference>
<dbReference type="PANTHER" id="PTHR43394">
    <property type="entry name" value="ATP-DEPENDENT PERMEASE MDL1, MITOCHONDRIAL"/>
    <property type="match status" value="1"/>
</dbReference>
<organism evidence="10 11">
    <name type="scientific">Falsiroseomonas oleicola</name>
    <dbReference type="NCBI Taxonomy" id="2801474"/>
    <lineage>
        <taxon>Bacteria</taxon>
        <taxon>Pseudomonadati</taxon>
        <taxon>Pseudomonadota</taxon>
        <taxon>Alphaproteobacteria</taxon>
        <taxon>Acetobacterales</taxon>
        <taxon>Roseomonadaceae</taxon>
        <taxon>Falsiroseomonas</taxon>
    </lineage>
</organism>
<evidence type="ECO:0000256" key="1">
    <source>
        <dbReference type="ARBA" id="ARBA00004141"/>
    </source>
</evidence>
<evidence type="ECO:0000259" key="7">
    <source>
        <dbReference type="PROSITE" id="PS50893"/>
    </source>
</evidence>
<dbReference type="InterPro" id="IPR022514">
    <property type="entry name" value="NHPM_micro_ABC1"/>
</dbReference>
<keyword evidence="5 6" id="KW-0472">Membrane</keyword>
<comment type="caution">
    <text evidence="10">The sequence shown here is derived from an EMBL/GenBank/DDBJ whole genome shotgun (WGS) entry which is preliminary data.</text>
</comment>
<evidence type="ECO:0000313" key="11">
    <source>
        <dbReference type="Proteomes" id="UP000689967"/>
    </source>
</evidence>
<keyword evidence="11" id="KW-1185">Reference proteome</keyword>
<feature type="domain" description="Peptidase C39" evidence="9">
    <location>
        <begin position="24"/>
        <end position="143"/>
    </location>
</feature>